<evidence type="ECO:0000313" key="3">
    <source>
        <dbReference type="Proteomes" id="UP000887116"/>
    </source>
</evidence>
<feature type="compositionally biased region" description="Polar residues" evidence="1">
    <location>
        <begin position="223"/>
        <end position="249"/>
    </location>
</feature>
<feature type="region of interest" description="Disordered" evidence="1">
    <location>
        <begin position="772"/>
        <end position="826"/>
    </location>
</feature>
<name>A0A8X6KXK0_TRICU</name>
<sequence length="1081" mass="119220">MAACSDTEEKPSSPKESLPLKICVENTVNHDIRKNCCNESRNLSKNHEAFSEVSEKSKADVNTLSEDEFLQLMIEASTFNKSTKQESALLKQLRSDNPITDTEPSDKATLLKNPHFSVQRNSKHCIGTSSSFNSTSSYLRTSDRKKHTKNKEEYSSKNASSVNALQKGIHQSQSLQDLMSSDLSKSKQKSHKAHRTHSLSSDEVTGIEADSLIIPKNSKKFNKQLSSGSNSGPKSEVNKTSSRNNFKVSQNLELNTIDLEDKAKSNGSKASSNYQSLSDSDIPTVNCRKEQSDEKHTLSSPVEIEMDEIKSEKSSNGEESSSGKEVEKAMNGPIQSNSKFYVDCNDIDTTVTFPLKLVSSIDDQNNGPLNEQMKRFPLVPWPRPLQVQSFFSSFPMEDSRNDKQLTDINGNPFARNTRPTNLASFVSSSLMDYSNSGLVLETKNRKNKRLRNALNKGVLAENIAGHRGEEDIDTLLQYINSSDKKIKSAVKGNSPHQVVSNKNSVLHENERKKSIGKEVKNCQKSVINIKKKLTRSNSLESMSTTMTNDVSIANDAESVFAYETVSDANSSVKGAKAQFEPADVKNLDINSNEESKPASSNETNFANSVESSLCNNIGQSSPEVSSFASDFYSTSNVSSQTYEDSGFLTVKKKQRKKQSKRSDSFRWRNAQNQRKKGMMLPLAESKCGKQDSRRKSTSSVPHSEHSSADNSDLDSVHSLPVRGSVPHPTQSHPHTTPSSSSSTPQASYADIARMPISKLNSTSPSIITYSAQASTKPHIGEQEVKRTDGNGYSSIKRKVSDSREPSLVVKSMSRSPASDKECDTFSTSDVKIRSHAKSTREINTQTEPENIIADTSKVENFSSKNKKLDESLKQSCNSCLKKNSCSCPKPPICLRQKGKNMDIPPVIMDNIPSASNTYSLSFGFGVDEVLQLPPAKSDSSSLDLGQKSIPKISSMNKMVDTKEVEVLDGKEGIFEISSVNSNANAESCCKSSSSLEVTSKTLHSQDLKNEQSSHLKTVYYGSGRNICYIETEVNVKKFNQSEITNFLGNEFHNIQKEIESISKSSKNSSKVKYYVDSSEEA</sequence>
<feature type="compositionally biased region" description="Basic and acidic residues" evidence="1">
    <location>
        <begin position="778"/>
        <end position="788"/>
    </location>
</feature>
<feature type="compositionally biased region" description="Polar residues" evidence="1">
    <location>
        <begin position="588"/>
        <end position="604"/>
    </location>
</feature>
<proteinExistence type="predicted"/>
<feature type="region of interest" description="Disordered" evidence="1">
    <location>
        <begin position="133"/>
        <end position="202"/>
    </location>
</feature>
<feature type="compositionally biased region" description="Low complexity" evidence="1">
    <location>
        <begin position="726"/>
        <end position="745"/>
    </location>
</feature>
<feature type="region of interest" description="Disordered" evidence="1">
    <location>
        <begin position="648"/>
        <end position="746"/>
    </location>
</feature>
<feature type="compositionally biased region" description="Basic and acidic residues" evidence="1">
    <location>
        <begin position="287"/>
        <end position="297"/>
    </location>
</feature>
<evidence type="ECO:0000313" key="2">
    <source>
        <dbReference type="EMBL" id="GFQ88909.1"/>
    </source>
</evidence>
<comment type="caution">
    <text evidence="2">The sequence shown here is derived from an EMBL/GenBank/DDBJ whole genome shotgun (WGS) entry which is preliminary data.</text>
</comment>
<feature type="region of interest" description="Disordered" evidence="1">
    <location>
        <begin position="494"/>
        <end position="513"/>
    </location>
</feature>
<feature type="compositionally biased region" description="Basic residues" evidence="1">
    <location>
        <begin position="650"/>
        <end position="659"/>
    </location>
</feature>
<dbReference type="EMBL" id="BMAO01013436">
    <property type="protein sequence ID" value="GFQ88909.1"/>
    <property type="molecule type" value="Genomic_DNA"/>
</dbReference>
<feature type="compositionally biased region" description="Basic and acidic residues" evidence="1">
    <location>
        <begin position="307"/>
        <end position="328"/>
    </location>
</feature>
<accession>A0A8X6KXK0</accession>
<dbReference type="AlphaFoldDB" id="A0A8X6KXK0"/>
<feature type="compositionally biased region" description="Basic residues" evidence="1">
    <location>
        <begin position="186"/>
        <end position="197"/>
    </location>
</feature>
<feature type="compositionally biased region" description="Low complexity" evidence="1">
    <location>
        <begin position="171"/>
        <end position="183"/>
    </location>
</feature>
<feature type="compositionally biased region" description="Polar residues" evidence="1">
    <location>
        <begin position="274"/>
        <end position="283"/>
    </location>
</feature>
<reference evidence="2" key="1">
    <citation type="submission" date="2020-07" db="EMBL/GenBank/DDBJ databases">
        <title>Multicomponent nature underlies the extraordinary mechanical properties of spider dragline silk.</title>
        <authorList>
            <person name="Kono N."/>
            <person name="Nakamura H."/>
            <person name="Mori M."/>
            <person name="Yoshida Y."/>
            <person name="Ohtoshi R."/>
            <person name="Malay A.D."/>
            <person name="Moran D.A.P."/>
            <person name="Tomita M."/>
            <person name="Numata K."/>
            <person name="Arakawa K."/>
        </authorList>
    </citation>
    <scope>NUCLEOTIDE SEQUENCE</scope>
</reference>
<dbReference type="Proteomes" id="UP000887116">
    <property type="component" value="Unassembled WGS sequence"/>
</dbReference>
<feature type="region of interest" description="Disordered" evidence="1">
    <location>
        <begin position="584"/>
        <end position="604"/>
    </location>
</feature>
<organism evidence="2 3">
    <name type="scientific">Trichonephila clavata</name>
    <name type="common">Joro spider</name>
    <name type="synonym">Nephila clavata</name>
    <dbReference type="NCBI Taxonomy" id="2740835"/>
    <lineage>
        <taxon>Eukaryota</taxon>
        <taxon>Metazoa</taxon>
        <taxon>Ecdysozoa</taxon>
        <taxon>Arthropoda</taxon>
        <taxon>Chelicerata</taxon>
        <taxon>Arachnida</taxon>
        <taxon>Araneae</taxon>
        <taxon>Araneomorphae</taxon>
        <taxon>Entelegynae</taxon>
        <taxon>Araneoidea</taxon>
        <taxon>Nephilidae</taxon>
        <taxon>Trichonephila</taxon>
    </lineage>
</organism>
<evidence type="ECO:0000256" key="1">
    <source>
        <dbReference type="SAM" id="MobiDB-lite"/>
    </source>
</evidence>
<gene>
    <name evidence="2" type="primary">X975_07387</name>
    <name evidence="2" type="ORF">TNCT_717061</name>
</gene>
<keyword evidence="3" id="KW-1185">Reference proteome</keyword>
<protein>
    <submittedName>
        <fullName evidence="2">Uncharacterized protein</fullName>
    </submittedName>
</protein>
<feature type="compositionally biased region" description="Polar residues" evidence="1">
    <location>
        <begin position="494"/>
        <end position="504"/>
    </location>
</feature>
<feature type="region of interest" description="Disordered" evidence="1">
    <location>
        <begin position="263"/>
        <end position="331"/>
    </location>
</feature>
<dbReference type="OrthoDB" id="6426920at2759"/>
<feature type="region of interest" description="Disordered" evidence="1">
    <location>
        <begin position="221"/>
        <end position="249"/>
    </location>
</feature>